<reference evidence="2 3" key="1">
    <citation type="submission" date="2018-10" db="EMBL/GenBank/DDBJ databases">
        <title>Sinomicrobium pectinilyticum sp. nov., a pectinase-producing bacterium isolated from alkaline and saline soil, and emended description of the genus Sinomicrobium.</title>
        <authorList>
            <person name="Cheng B."/>
            <person name="Li C."/>
            <person name="Lai Q."/>
            <person name="Du M."/>
            <person name="Shao Z."/>
            <person name="Xu P."/>
            <person name="Yang C."/>
        </authorList>
    </citation>
    <scope>NUCLEOTIDE SEQUENCE [LARGE SCALE GENOMIC DNA]</scope>
    <source>
        <strain evidence="2 3">5DNS001</strain>
    </source>
</reference>
<accession>A0A3N0ERC2</accession>
<evidence type="ECO:0000313" key="2">
    <source>
        <dbReference type="EMBL" id="RNL90352.1"/>
    </source>
</evidence>
<feature type="compositionally biased region" description="Basic and acidic residues" evidence="1">
    <location>
        <begin position="20"/>
        <end position="30"/>
    </location>
</feature>
<keyword evidence="3" id="KW-1185">Reference proteome</keyword>
<evidence type="ECO:0000256" key="1">
    <source>
        <dbReference type="SAM" id="MobiDB-lite"/>
    </source>
</evidence>
<evidence type="ECO:0000313" key="3">
    <source>
        <dbReference type="Proteomes" id="UP000267469"/>
    </source>
</evidence>
<dbReference type="Proteomes" id="UP000267469">
    <property type="component" value="Unassembled WGS sequence"/>
</dbReference>
<sequence>METKAKQNGIAKKQTASSQEVKKKLAEEAIGKPSATTKAREAEKTDKAPVNLDDRIQKFEKLRGLATQRERLVQTLNELTKFNYNQGDSSSFYLRDSHGMEFKTTNSNLIQLVSVHLQSTLETRKGELENEIVSFEL</sequence>
<gene>
    <name evidence="2" type="ORF">ED312_06440</name>
</gene>
<dbReference type="OrthoDB" id="1438190at2"/>
<dbReference type="AlphaFoldDB" id="A0A3N0ERC2"/>
<feature type="region of interest" description="Disordered" evidence="1">
    <location>
        <begin position="1"/>
        <end position="48"/>
    </location>
</feature>
<protein>
    <submittedName>
        <fullName evidence="2">Uncharacterized protein</fullName>
    </submittedName>
</protein>
<comment type="caution">
    <text evidence="2">The sequence shown here is derived from an EMBL/GenBank/DDBJ whole genome shotgun (WGS) entry which is preliminary data.</text>
</comment>
<proteinExistence type="predicted"/>
<organism evidence="2 3">
    <name type="scientific">Sinomicrobium pectinilyticum</name>
    <dbReference type="NCBI Taxonomy" id="1084421"/>
    <lineage>
        <taxon>Bacteria</taxon>
        <taxon>Pseudomonadati</taxon>
        <taxon>Bacteroidota</taxon>
        <taxon>Flavobacteriia</taxon>
        <taxon>Flavobacteriales</taxon>
        <taxon>Flavobacteriaceae</taxon>
        <taxon>Sinomicrobium</taxon>
    </lineage>
</organism>
<name>A0A3N0ERC2_SINP1</name>
<dbReference type="EMBL" id="RJTM01000032">
    <property type="protein sequence ID" value="RNL90352.1"/>
    <property type="molecule type" value="Genomic_DNA"/>
</dbReference>
<feature type="compositionally biased region" description="Basic and acidic residues" evidence="1">
    <location>
        <begin position="38"/>
        <end position="48"/>
    </location>
</feature>
<dbReference type="RefSeq" id="WP_123215193.1">
    <property type="nucleotide sequence ID" value="NZ_RJTM01000032.1"/>
</dbReference>